<accession>A0ABW7JJH3</accession>
<dbReference type="InterPro" id="IPR011009">
    <property type="entry name" value="Kinase-like_dom_sf"/>
</dbReference>
<dbReference type="PROSITE" id="PS50011">
    <property type="entry name" value="PROTEIN_KINASE_DOM"/>
    <property type="match status" value="1"/>
</dbReference>
<comment type="caution">
    <text evidence="9">The sequence shown here is derived from an EMBL/GenBank/DDBJ whole genome shotgun (WGS) entry which is preliminary data.</text>
</comment>
<dbReference type="RefSeq" id="WP_395112780.1">
    <property type="nucleotide sequence ID" value="NZ_JBIMSO010000016.1"/>
</dbReference>
<keyword evidence="3" id="KW-0808">Transferase</keyword>
<dbReference type="EC" id="2.7.11.1" evidence="1"/>
<evidence type="ECO:0000256" key="2">
    <source>
        <dbReference type="ARBA" id="ARBA00022527"/>
    </source>
</evidence>
<evidence type="ECO:0000259" key="8">
    <source>
        <dbReference type="PROSITE" id="PS50011"/>
    </source>
</evidence>
<gene>
    <name evidence="9" type="ORF">ACHIPZ_03885</name>
</gene>
<reference evidence="9 10" key="1">
    <citation type="submission" date="2024-10" db="EMBL/GenBank/DDBJ databases">
        <authorList>
            <person name="Riesco R."/>
        </authorList>
    </citation>
    <scope>NUCLEOTIDE SEQUENCE [LARGE SCALE GENOMIC DNA]</scope>
    <source>
        <strain evidence="9 10">NCIMB 15449</strain>
    </source>
</reference>
<dbReference type="InterPro" id="IPR000719">
    <property type="entry name" value="Prot_kinase_dom"/>
</dbReference>
<keyword evidence="4" id="KW-0547">Nucleotide-binding</keyword>
<dbReference type="Gene3D" id="3.30.200.20">
    <property type="entry name" value="Phosphorylase Kinase, domain 1"/>
    <property type="match status" value="1"/>
</dbReference>
<dbReference type="EMBL" id="JBIMSO010000016">
    <property type="protein sequence ID" value="MFH5207364.1"/>
    <property type="molecule type" value="Genomic_DNA"/>
</dbReference>
<keyword evidence="2" id="KW-0723">Serine/threonine-protein kinase</keyword>
<dbReference type="GO" id="GO:0016301">
    <property type="term" value="F:kinase activity"/>
    <property type="evidence" value="ECO:0007669"/>
    <property type="project" value="UniProtKB-KW"/>
</dbReference>
<evidence type="ECO:0000256" key="4">
    <source>
        <dbReference type="ARBA" id="ARBA00022741"/>
    </source>
</evidence>
<sequence>MTATLSAGDGFASYRIVRLIGAGGMGTMYLAHDDDLDRPVALKLMSRGLADDADLKARFLREAKTAARLDHPNIVSVYARGVHEGQLYIAMQFIEGSDASWPIKAGHGMPMDRAVRIVSETAAALDFAHVRGILHRDVKPANILLAQSESGQLERVLLADFGIAKALEDTADQTHTGLVLASFQYAAPEQFDPQVTLDHRVDVYALGATFYHLLTGQQPFSGSTMAQLISGHLHQAPPRPSAHGLPMEFDRIIATALAKNREHRYPTCGALAADARDAFAALNRSGRPLPPSATPTAEGPSSRSDPTSVAPQGAYVAPTMMRPHHPANFAYPSPPQKNKKSAFAALAVVGTLAFTALLAWAVLSVGDSGEPDAEAVKTLSTSDTPRPATDLALDVTAPITQPACDGSGIVVLGSAVTPGRYDAEVQQMLNAFPGAAYLRTDQVCSSLRPRTEAGNPIYAVYRYAGRVQSEVCSAVRAAGGGAYGKWLDKTTDPGYIIPC</sequence>
<evidence type="ECO:0000256" key="3">
    <source>
        <dbReference type="ARBA" id="ARBA00022679"/>
    </source>
</evidence>
<evidence type="ECO:0000256" key="1">
    <source>
        <dbReference type="ARBA" id="ARBA00012513"/>
    </source>
</evidence>
<dbReference type="PROSITE" id="PS00108">
    <property type="entry name" value="PROTEIN_KINASE_ST"/>
    <property type="match status" value="1"/>
</dbReference>
<dbReference type="Gene3D" id="1.10.510.10">
    <property type="entry name" value="Transferase(Phosphotransferase) domain 1"/>
    <property type="match status" value="1"/>
</dbReference>
<organism evidence="9 10">
    <name type="scientific">Antrihabitans spumae</name>
    <dbReference type="NCBI Taxonomy" id="3373370"/>
    <lineage>
        <taxon>Bacteria</taxon>
        <taxon>Bacillati</taxon>
        <taxon>Actinomycetota</taxon>
        <taxon>Actinomycetes</taxon>
        <taxon>Mycobacteriales</taxon>
        <taxon>Nocardiaceae</taxon>
        <taxon>Antrihabitans</taxon>
    </lineage>
</organism>
<evidence type="ECO:0000313" key="9">
    <source>
        <dbReference type="EMBL" id="MFH5207364.1"/>
    </source>
</evidence>
<dbReference type="Pfam" id="PF00069">
    <property type="entry name" value="Pkinase"/>
    <property type="match status" value="1"/>
</dbReference>
<protein>
    <recommendedName>
        <fullName evidence="1">non-specific serine/threonine protein kinase</fullName>
        <ecNumber evidence="1">2.7.11.1</ecNumber>
    </recommendedName>
</protein>
<dbReference type="SUPFAM" id="SSF56112">
    <property type="entry name" value="Protein kinase-like (PK-like)"/>
    <property type="match status" value="1"/>
</dbReference>
<evidence type="ECO:0000256" key="5">
    <source>
        <dbReference type="ARBA" id="ARBA00022777"/>
    </source>
</evidence>
<evidence type="ECO:0000256" key="6">
    <source>
        <dbReference type="ARBA" id="ARBA00022840"/>
    </source>
</evidence>
<evidence type="ECO:0000256" key="7">
    <source>
        <dbReference type="SAM" id="MobiDB-lite"/>
    </source>
</evidence>
<dbReference type="CDD" id="cd14014">
    <property type="entry name" value="STKc_PknB_like"/>
    <property type="match status" value="1"/>
</dbReference>
<dbReference type="SMART" id="SM00220">
    <property type="entry name" value="S_TKc"/>
    <property type="match status" value="1"/>
</dbReference>
<evidence type="ECO:0000313" key="10">
    <source>
        <dbReference type="Proteomes" id="UP001609175"/>
    </source>
</evidence>
<dbReference type="PANTHER" id="PTHR43289:SF6">
    <property type="entry name" value="SERINE_THREONINE-PROTEIN KINASE NEKL-3"/>
    <property type="match status" value="1"/>
</dbReference>
<keyword evidence="5 9" id="KW-0418">Kinase</keyword>
<name>A0ABW7JJH3_9NOCA</name>
<proteinExistence type="predicted"/>
<feature type="compositionally biased region" description="Polar residues" evidence="7">
    <location>
        <begin position="299"/>
        <end position="310"/>
    </location>
</feature>
<feature type="domain" description="Protein kinase" evidence="8">
    <location>
        <begin position="14"/>
        <end position="280"/>
    </location>
</feature>
<dbReference type="InterPro" id="IPR008271">
    <property type="entry name" value="Ser/Thr_kinase_AS"/>
</dbReference>
<dbReference type="Proteomes" id="UP001609175">
    <property type="component" value="Unassembled WGS sequence"/>
</dbReference>
<feature type="region of interest" description="Disordered" evidence="7">
    <location>
        <begin position="283"/>
        <end position="311"/>
    </location>
</feature>
<keyword evidence="6" id="KW-0067">ATP-binding</keyword>
<dbReference type="PANTHER" id="PTHR43289">
    <property type="entry name" value="MITOGEN-ACTIVATED PROTEIN KINASE KINASE KINASE 20-RELATED"/>
    <property type="match status" value="1"/>
</dbReference>